<name>A0A7C4PLQ7_9CHLR</name>
<proteinExistence type="predicted"/>
<dbReference type="EMBL" id="DSYK01000282">
    <property type="protein sequence ID" value="HGS21308.1"/>
    <property type="molecule type" value="Genomic_DNA"/>
</dbReference>
<accession>A0A7C4PLQ7</accession>
<evidence type="ECO:0000313" key="1">
    <source>
        <dbReference type="EMBL" id="HGS21308.1"/>
    </source>
</evidence>
<dbReference type="AlphaFoldDB" id="A0A7C4PLQ7"/>
<reference evidence="1" key="1">
    <citation type="journal article" date="2020" name="mSystems">
        <title>Genome- and Community-Level Interaction Insights into Carbon Utilization and Element Cycling Functions of Hydrothermarchaeota in Hydrothermal Sediment.</title>
        <authorList>
            <person name="Zhou Z."/>
            <person name="Liu Y."/>
            <person name="Xu W."/>
            <person name="Pan J."/>
            <person name="Luo Z.H."/>
            <person name="Li M."/>
        </authorList>
    </citation>
    <scope>NUCLEOTIDE SEQUENCE [LARGE SCALE GENOMIC DNA]</scope>
    <source>
        <strain evidence="1">SpSt-573</strain>
    </source>
</reference>
<dbReference type="Pfam" id="PF08713">
    <property type="entry name" value="DNA_alkylation"/>
    <property type="match status" value="1"/>
</dbReference>
<comment type="caution">
    <text evidence="1">The sequence shown here is derived from an EMBL/GenBank/DDBJ whole genome shotgun (WGS) entry which is preliminary data.</text>
</comment>
<gene>
    <name evidence="1" type="ORF">ENT37_05500</name>
</gene>
<evidence type="ECO:0008006" key="2">
    <source>
        <dbReference type="Google" id="ProtNLM"/>
    </source>
</evidence>
<organism evidence="1">
    <name type="scientific">Anaerolinea thermolimosa</name>
    <dbReference type="NCBI Taxonomy" id="229919"/>
    <lineage>
        <taxon>Bacteria</taxon>
        <taxon>Bacillati</taxon>
        <taxon>Chloroflexota</taxon>
        <taxon>Anaerolineae</taxon>
        <taxon>Anaerolineales</taxon>
        <taxon>Anaerolineaceae</taxon>
        <taxon>Anaerolinea</taxon>
    </lineage>
</organism>
<dbReference type="InterPro" id="IPR014825">
    <property type="entry name" value="DNA_alkylation"/>
</dbReference>
<dbReference type="SUPFAM" id="SSF48371">
    <property type="entry name" value="ARM repeat"/>
    <property type="match status" value="1"/>
</dbReference>
<sequence>MPAIQLSRLRDVLGQLFSLIDRPEQFHRALADFLEQQADHAYRAGENIPTRPRTPAYHIPPLVIRQLELEFTDACKRQPDALFPIADHLWQDPHLELRHLAAHILGQMPSSHLQGVVDRLRTWALTCDDRSALNPLLERATVSLRRDSPLEMVALLEGWLQGTDTLHLRIGLRVIEWLVQDSQFENLPALFRLLGPLVKKPTTPIFNNLARALQAVARRSGGETTFFLRQMLASSSNPSTARLARQVLPELSESQQQTLRASLRNQNPL</sequence>
<dbReference type="Gene3D" id="1.25.10.90">
    <property type="match status" value="1"/>
</dbReference>
<protein>
    <recommendedName>
        <fullName evidence="2">DNA alkylation repair protein</fullName>
    </recommendedName>
</protein>
<dbReference type="InterPro" id="IPR016024">
    <property type="entry name" value="ARM-type_fold"/>
</dbReference>